<comment type="caution">
    <text evidence="1">The sequence shown here is derived from an EMBL/GenBank/DDBJ whole genome shotgun (WGS) entry which is preliminary data.</text>
</comment>
<sequence>MEDYPIIVFATQLRDDHVQSIENVARLAEQHQWQDLIKVLRDRYDLINMCSLPKDQSDLPNLTLLTPLHHAVIGKAPKEVFEELLKLHASRTYKNKEGLTAYDIGKSNGLDEDILKMIEIPEEIRKQEIEIKNMEEGLHKLILDRVEHLIQETGIQLPQLSYLFEFGSFLYHVPLMYGSFSVKKAKKDKGIMVESWSRIVGGSGQRHRINKKGKIKLKAEGFM</sequence>
<proteinExistence type="predicted"/>
<protein>
    <submittedName>
        <fullName evidence="1">Uncharacterized protein</fullName>
    </submittedName>
</protein>
<name>A0AA88XPA6_PINIB</name>
<dbReference type="SUPFAM" id="SSF48403">
    <property type="entry name" value="Ankyrin repeat"/>
    <property type="match status" value="1"/>
</dbReference>
<dbReference type="InterPro" id="IPR036770">
    <property type="entry name" value="Ankyrin_rpt-contain_sf"/>
</dbReference>
<dbReference type="AlphaFoldDB" id="A0AA88XPA6"/>
<evidence type="ECO:0000313" key="1">
    <source>
        <dbReference type="EMBL" id="KAK3089285.1"/>
    </source>
</evidence>
<accession>A0AA88XPA6</accession>
<dbReference type="Gene3D" id="1.25.40.20">
    <property type="entry name" value="Ankyrin repeat-containing domain"/>
    <property type="match status" value="1"/>
</dbReference>
<keyword evidence="2" id="KW-1185">Reference proteome</keyword>
<dbReference type="Proteomes" id="UP001186944">
    <property type="component" value="Unassembled WGS sequence"/>
</dbReference>
<dbReference type="EMBL" id="VSWD01000010">
    <property type="protein sequence ID" value="KAK3089285.1"/>
    <property type="molecule type" value="Genomic_DNA"/>
</dbReference>
<organism evidence="1 2">
    <name type="scientific">Pinctada imbricata</name>
    <name type="common">Atlantic pearl-oyster</name>
    <name type="synonym">Pinctada martensii</name>
    <dbReference type="NCBI Taxonomy" id="66713"/>
    <lineage>
        <taxon>Eukaryota</taxon>
        <taxon>Metazoa</taxon>
        <taxon>Spiralia</taxon>
        <taxon>Lophotrochozoa</taxon>
        <taxon>Mollusca</taxon>
        <taxon>Bivalvia</taxon>
        <taxon>Autobranchia</taxon>
        <taxon>Pteriomorphia</taxon>
        <taxon>Pterioida</taxon>
        <taxon>Pterioidea</taxon>
        <taxon>Pteriidae</taxon>
        <taxon>Pinctada</taxon>
    </lineage>
</organism>
<reference evidence="1" key="1">
    <citation type="submission" date="2019-08" db="EMBL/GenBank/DDBJ databases">
        <title>The improved chromosome-level genome for the pearl oyster Pinctada fucata martensii using PacBio sequencing and Hi-C.</title>
        <authorList>
            <person name="Zheng Z."/>
        </authorList>
    </citation>
    <scope>NUCLEOTIDE SEQUENCE</scope>
    <source>
        <strain evidence="1">ZZ-2019</strain>
        <tissue evidence="1">Adductor muscle</tissue>
    </source>
</reference>
<gene>
    <name evidence="1" type="ORF">FSP39_002358</name>
</gene>
<evidence type="ECO:0000313" key="2">
    <source>
        <dbReference type="Proteomes" id="UP001186944"/>
    </source>
</evidence>